<comment type="caution">
    <text evidence="2">The sequence shown here is derived from an EMBL/GenBank/DDBJ whole genome shotgun (WGS) entry which is preliminary data.</text>
</comment>
<dbReference type="EMBL" id="WHWB01033707">
    <property type="protein sequence ID" value="KAJ7417989.1"/>
    <property type="molecule type" value="Genomic_DNA"/>
</dbReference>
<evidence type="ECO:0000313" key="3">
    <source>
        <dbReference type="Proteomes" id="UP001145742"/>
    </source>
</evidence>
<evidence type="ECO:0000256" key="1">
    <source>
        <dbReference type="SAM" id="MobiDB-lite"/>
    </source>
</evidence>
<feature type="region of interest" description="Disordered" evidence="1">
    <location>
        <begin position="66"/>
        <end position="96"/>
    </location>
</feature>
<reference evidence="2" key="1">
    <citation type="submission" date="2019-10" db="EMBL/GenBank/DDBJ databases">
        <authorList>
            <person name="Soares A.E.R."/>
            <person name="Aleixo A."/>
            <person name="Schneider P."/>
            <person name="Miyaki C.Y."/>
            <person name="Schneider M.P."/>
            <person name="Mello C."/>
            <person name="Vasconcelos A.T.R."/>
        </authorList>
    </citation>
    <scope>NUCLEOTIDE SEQUENCE</scope>
    <source>
        <tissue evidence="2">Muscle</tissue>
    </source>
</reference>
<protein>
    <submittedName>
        <fullName evidence="2">Uncharacterized protein</fullName>
    </submittedName>
</protein>
<gene>
    <name evidence="2" type="ORF">WISP_61721</name>
</gene>
<dbReference type="PANTHER" id="PTHR33332">
    <property type="entry name" value="REVERSE TRANSCRIPTASE DOMAIN-CONTAINING PROTEIN"/>
    <property type="match status" value="1"/>
</dbReference>
<sequence>MSQQCAQVANKTNSILACIRNSVVSRSMEVIVSLYSALVRSHVKSCIQFWVPHYKIDIEVPEQMAMEKGNGDRGGSRGSKSDQQFHMGYKTMGQESQNENSLYDLPYQVSHLQQCPILEESKKDENHPQNA</sequence>
<proteinExistence type="predicted"/>
<keyword evidence="3" id="KW-1185">Reference proteome</keyword>
<accession>A0ABQ9DEY2</accession>
<dbReference type="Proteomes" id="UP001145742">
    <property type="component" value="Unassembled WGS sequence"/>
</dbReference>
<evidence type="ECO:0000313" key="2">
    <source>
        <dbReference type="EMBL" id="KAJ7417989.1"/>
    </source>
</evidence>
<name>A0ABQ9DEY2_9PASS</name>
<organism evidence="2 3">
    <name type="scientific">Willisornis vidua</name>
    <name type="common">Xingu scale-backed antbird</name>
    <dbReference type="NCBI Taxonomy" id="1566151"/>
    <lineage>
        <taxon>Eukaryota</taxon>
        <taxon>Metazoa</taxon>
        <taxon>Chordata</taxon>
        <taxon>Craniata</taxon>
        <taxon>Vertebrata</taxon>
        <taxon>Euteleostomi</taxon>
        <taxon>Archelosauria</taxon>
        <taxon>Archosauria</taxon>
        <taxon>Dinosauria</taxon>
        <taxon>Saurischia</taxon>
        <taxon>Theropoda</taxon>
        <taxon>Coelurosauria</taxon>
        <taxon>Aves</taxon>
        <taxon>Neognathae</taxon>
        <taxon>Neoaves</taxon>
        <taxon>Telluraves</taxon>
        <taxon>Australaves</taxon>
        <taxon>Passeriformes</taxon>
        <taxon>Thamnophilidae</taxon>
        <taxon>Willisornis</taxon>
    </lineage>
</organism>